<reference evidence="1 2" key="1">
    <citation type="submission" date="2015-12" db="EMBL/GenBank/DDBJ databases">
        <title>Bacillus cereus Group isolate.</title>
        <authorList>
            <person name="Kovac J."/>
        </authorList>
    </citation>
    <scope>NUCLEOTIDE SEQUENCE [LARGE SCALE GENOMIC DNA]</scope>
    <source>
        <strain evidence="1 2">FSL W8-0275</strain>
    </source>
</reference>
<sequence>MNTFTPKEVKMLRMLYGNDFELYGTSNSSSDFTRMDIPTIAKALSIYVKEYYKYANYPAEFTGSVSDLRHFVRDAKLDIYKFYNLFESPTKTDKLANELKKNNIKLAYRGGKIKLEEF</sequence>
<gene>
    <name evidence="1" type="ORF">AT274_04455</name>
</gene>
<accession>A0A150AWV1</accession>
<proteinExistence type="predicted"/>
<dbReference type="RefSeq" id="WP_001091610.1">
    <property type="nucleotide sequence ID" value="NZ_JYPL01000219.1"/>
</dbReference>
<comment type="caution">
    <text evidence="1">The sequence shown here is derived from an EMBL/GenBank/DDBJ whole genome shotgun (WGS) entry which is preliminary data.</text>
</comment>
<dbReference type="EMBL" id="LOMT01000138">
    <property type="protein sequence ID" value="KXX87195.1"/>
    <property type="molecule type" value="Genomic_DNA"/>
</dbReference>
<evidence type="ECO:0000313" key="2">
    <source>
        <dbReference type="Proteomes" id="UP000075591"/>
    </source>
</evidence>
<dbReference type="AlphaFoldDB" id="A0A150AWV1"/>
<evidence type="ECO:0000313" key="1">
    <source>
        <dbReference type="EMBL" id="KXX87195.1"/>
    </source>
</evidence>
<organism evidence="1 2">
    <name type="scientific">Bacillus cereus</name>
    <dbReference type="NCBI Taxonomy" id="1396"/>
    <lineage>
        <taxon>Bacteria</taxon>
        <taxon>Bacillati</taxon>
        <taxon>Bacillota</taxon>
        <taxon>Bacilli</taxon>
        <taxon>Bacillales</taxon>
        <taxon>Bacillaceae</taxon>
        <taxon>Bacillus</taxon>
        <taxon>Bacillus cereus group</taxon>
    </lineage>
</organism>
<dbReference type="Proteomes" id="UP000075591">
    <property type="component" value="Unassembled WGS sequence"/>
</dbReference>
<protein>
    <submittedName>
        <fullName evidence="1">Uncharacterized protein</fullName>
    </submittedName>
</protein>
<name>A0A150AWV1_BACCE</name>
<dbReference type="PATRIC" id="fig|1396.432.peg.2489"/>